<evidence type="ECO:0000313" key="2">
    <source>
        <dbReference type="EMBL" id="UEM11912.1"/>
    </source>
</evidence>
<reference evidence="1" key="1">
    <citation type="submission" date="2021-03" db="EMBL/GenBank/DDBJ databases">
        <title>Whole Genome Sequence of Bradyrhizobium sp. Strain 144S4.</title>
        <authorList>
            <person name="Bromfield E.S.P."/>
            <person name="Cloutier S."/>
        </authorList>
    </citation>
    <scope>NUCLEOTIDE SEQUENCE [LARGE SCALE GENOMIC DNA]</scope>
    <source>
        <strain evidence="1">144S4</strain>
    </source>
</reference>
<evidence type="ECO:0000313" key="3">
    <source>
        <dbReference type="Proteomes" id="UP000664702"/>
    </source>
</evidence>
<dbReference type="Proteomes" id="UP000664702">
    <property type="component" value="Chromosome"/>
</dbReference>
<dbReference type="GO" id="GO:0005524">
    <property type="term" value="F:ATP binding"/>
    <property type="evidence" value="ECO:0007669"/>
    <property type="project" value="UniProtKB-KW"/>
</dbReference>
<name>A0A939MJ49_9BRAD</name>
<reference evidence="2 3" key="2">
    <citation type="journal article" date="2022" name="Int. J. Syst. Evol. Microbiol.">
        <title>Strains of Bradyrhizobium barranii sp. nov. associated with legumes native to Canada are symbionts of soybeans and belong to different subspecies (subsp. barranii subsp. nov. and subsp. apii subsp. nov.) and symbiovars (sv. glycinearum and sv. septentrionale).</title>
        <authorList>
            <person name="Bromfield E.S.P."/>
            <person name="Cloutier S."/>
            <person name="Wasai-Hara S."/>
            <person name="Minamisawa K."/>
        </authorList>
    </citation>
    <scope>NUCLEOTIDE SEQUENCE [LARGE SCALE GENOMIC DNA]</scope>
    <source>
        <strain evidence="2 3">144S4</strain>
    </source>
</reference>
<gene>
    <name evidence="2" type="ORF">J4G43_046975</name>
    <name evidence="1" type="ORF">J4G43_48685</name>
</gene>
<keyword evidence="2" id="KW-0067">ATP-binding</keyword>
<keyword evidence="2" id="KW-0547">Nucleotide-binding</keyword>
<dbReference type="EMBL" id="CP086136">
    <property type="protein sequence ID" value="UEM11912.1"/>
    <property type="molecule type" value="Genomic_DNA"/>
</dbReference>
<organism evidence="1">
    <name type="scientific">Bradyrhizobium barranii subsp. barranii</name>
    <dbReference type="NCBI Taxonomy" id="2823807"/>
    <lineage>
        <taxon>Bacteria</taxon>
        <taxon>Pseudomonadati</taxon>
        <taxon>Pseudomonadota</taxon>
        <taxon>Alphaproteobacteria</taxon>
        <taxon>Hyphomicrobiales</taxon>
        <taxon>Nitrobacteraceae</taxon>
        <taxon>Bradyrhizobium</taxon>
        <taxon>Bradyrhizobium barranii</taxon>
    </lineage>
</organism>
<evidence type="ECO:0000313" key="1">
    <source>
        <dbReference type="EMBL" id="MBO1868399.1"/>
    </source>
</evidence>
<dbReference type="EMBL" id="JAGEMI010000001">
    <property type="protein sequence ID" value="MBO1868399.1"/>
    <property type="molecule type" value="Genomic_DNA"/>
</dbReference>
<protein>
    <submittedName>
        <fullName evidence="2">ATP-binding protein</fullName>
    </submittedName>
</protein>
<accession>A0A939MJ49</accession>
<sequence length="226" mass="25325">MTNAVSTAFEHTRVPYGEDGKLVRGIIARCGAPNCEAAVPLPVNLMANGRGMDDNIEWQFIARKLEQKGWRIGKSASAHRCPKCFNAAKFAAIRKSEEKPMPKVEVPPPQVALQIVRDHGKAMTREDRRIIFEKLNDVYIDGKVGYGRGWTDEKVATDLGVPRAWVKLLREENFGDEVGNEEIREQAAEAQAALVEIRKLEPELRRLLALADKIEKSLGEIQKVLK</sequence>
<dbReference type="AlphaFoldDB" id="A0A939MJ49"/>
<dbReference type="RefSeq" id="WP_208088878.1">
    <property type="nucleotide sequence ID" value="NZ_CP086136.1"/>
</dbReference>
<proteinExistence type="predicted"/>
<dbReference type="KEGG" id="bban:J4G43_046975"/>